<dbReference type="UniPathway" id="UPA00344"/>
<reference evidence="14 15" key="1">
    <citation type="submission" date="2018-02" db="EMBL/GenBank/DDBJ databases">
        <title>Acetobacter orientalis genome.</title>
        <authorList>
            <person name="Nakashima N."/>
            <person name="Tamura T."/>
        </authorList>
    </citation>
    <scope>NUCLEOTIDE SEQUENCE [LARGE SCALE GENOMIC DNA]</scope>
    <source>
        <strain evidence="14 15">FAN1</strain>
    </source>
</reference>
<evidence type="ECO:0000256" key="1">
    <source>
        <dbReference type="ARBA" id="ARBA00012167"/>
    </source>
</evidence>
<feature type="binding site" evidence="12">
    <location>
        <position position="53"/>
    </location>
    <ligand>
        <name>[4Fe-4S] cluster</name>
        <dbReference type="ChEBI" id="CHEBI:49883"/>
        <label>1</label>
        <note>4Fe-4S-S-AdoMet</note>
    </ligand>
</feature>
<keyword evidence="4 12" id="KW-0479">Metal-binding</keyword>
<evidence type="ECO:0000256" key="6">
    <source>
        <dbReference type="ARBA" id="ARBA00023004"/>
    </source>
</evidence>
<organism evidence="14 15">
    <name type="scientific">Acetobacter orientalis</name>
    <dbReference type="NCBI Taxonomy" id="146474"/>
    <lineage>
        <taxon>Bacteria</taxon>
        <taxon>Pseudomonadati</taxon>
        <taxon>Pseudomonadota</taxon>
        <taxon>Alphaproteobacteria</taxon>
        <taxon>Acetobacterales</taxon>
        <taxon>Acetobacteraceae</taxon>
        <taxon>Acetobacter</taxon>
    </lineage>
</organism>
<keyword evidence="5 12" id="KW-0547">Nucleotide-binding</keyword>
<keyword evidence="6 12" id="KW-0408">Iron</keyword>
<evidence type="ECO:0000313" key="15">
    <source>
        <dbReference type="Proteomes" id="UP000270034"/>
    </source>
</evidence>
<dbReference type="Pfam" id="PF04055">
    <property type="entry name" value="Radical_SAM"/>
    <property type="match status" value="1"/>
</dbReference>
<dbReference type="GO" id="GO:0061799">
    <property type="term" value="F:cyclic pyranopterin monophosphate synthase activity"/>
    <property type="evidence" value="ECO:0007669"/>
    <property type="project" value="TreeGrafter"/>
</dbReference>
<dbReference type="GO" id="GO:0061798">
    <property type="term" value="F:GTP 3',8'-cyclase activity"/>
    <property type="evidence" value="ECO:0007669"/>
    <property type="project" value="UniProtKB-UniRule"/>
</dbReference>
<dbReference type="PROSITE" id="PS01305">
    <property type="entry name" value="MOAA_NIFB_PQQE"/>
    <property type="match status" value="1"/>
</dbReference>
<evidence type="ECO:0000256" key="5">
    <source>
        <dbReference type="ARBA" id="ARBA00022741"/>
    </source>
</evidence>
<keyword evidence="3 12" id="KW-0949">S-adenosyl-L-methionine</keyword>
<dbReference type="HAMAP" id="MF_01225_B">
    <property type="entry name" value="MoaA_B"/>
    <property type="match status" value="1"/>
</dbReference>
<dbReference type="KEGG" id="aot:AcetOri_orf00291"/>
<feature type="binding site" evidence="12">
    <location>
        <position position="286"/>
    </location>
    <ligand>
        <name>[4Fe-4S] cluster</name>
        <dbReference type="ChEBI" id="CHEBI:49883"/>
        <label>2</label>
        <note>4Fe-4S-substrate</note>
    </ligand>
</feature>
<feature type="binding site" evidence="12">
    <location>
        <position position="88"/>
    </location>
    <ligand>
        <name>GTP</name>
        <dbReference type="ChEBI" id="CHEBI:37565"/>
    </ligand>
</feature>
<dbReference type="PANTHER" id="PTHR22960:SF0">
    <property type="entry name" value="MOLYBDENUM COFACTOR BIOSYNTHESIS PROTEIN 1"/>
    <property type="match status" value="1"/>
</dbReference>
<dbReference type="Proteomes" id="UP000270034">
    <property type="component" value="Chromosome"/>
</dbReference>
<dbReference type="InterPro" id="IPR040064">
    <property type="entry name" value="MoaA-like"/>
</dbReference>
<dbReference type="InterPro" id="IPR007197">
    <property type="entry name" value="rSAM"/>
</dbReference>
<dbReference type="SFLD" id="SFLDS00029">
    <property type="entry name" value="Radical_SAM"/>
    <property type="match status" value="1"/>
</dbReference>
<dbReference type="GO" id="GO:1904047">
    <property type="term" value="F:S-adenosyl-L-methionine binding"/>
    <property type="evidence" value="ECO:0007669"/>
    <property type="project" value="UniProtKB-UniRule"/>
</dbReference>
<sequence>MGGQWRLSLAAFFIGCLLYKGLMLSSLIDPAGRSISYLRVSVTDRCDMRCVYCMAESMRFLPREDVLSFEELLRLSQVFVRQGVRRLRITGGEPLVRRDIGPFFETLGQWLQRPEQAGKLDELTLTTNGSLLDVYAETLFKAGVRRVNVSLDTLNEDRFAQITRRGKLAATLNGIKAARAAGLAVRINTVAMAGVNEDEFDPLLAWCGSVGADLCLIETMPMGDTGTDRTASYLPLSKVKIDLAQRWTLTPVPDRTGGPARYMRVAETGQRIGFITPMSHNFCGSCNRVRLSCTGRLYTCLGQEDGIDLRDIMRSGGDDAAILAGIQDAIARKPTGHDFLLGQEAGVVNGPARHMSVTGG</sequence>
<feature type="binding site" evidence="12">
    <location>
        <position position="150"/>
    </location>
    <ligand>
        <name>S-adenosyl-L-methionine</name>
        <dbReference type="ChEBI" id="CHEBI:59789"/>
    </ligand>
</feature>
<dbReference type="CDD" id="cd01335">
    <property type="entry name" value="Radical_SAM"/>
    <property type="match status" value="1"/>
</dbReference>
<evidence type="ECO:0000256" key="8">
    <source>
        <dbReference type="ARBA" id="ARBA00023134"/>
    </source>
</evidence>
<comment type="catalytic activity">
    <reaction evidence="11 12">
        <text>GTP + AH2 + S-adenosyl-L-methionine = (8S)-3',8-cyclo-7,8-dihydroguanosine 5'-triphosphate + 5'-deoxyadenosine + L-methionine + A + H(+)</text>
        <dbReference type="Rhea" id="RHEA:49576"/>
        <dbReference type="ChEBI" id="CHEBI:13193"/>
        <dbReference type="ChEBI" id="CHEBI:15378"/>
        <dbReference type="ChEBI" id="CHEBI:17319"/>
        <dbReference type="ChEBI" id="CHEBI:17499"/>
        <dbReference type="ChEBI" id="CHEBI:37565"/>
        <dbReference type="ChEBI" id="CHEBI:57844"/>
        <dbReference type="ChEBI" id="CHEBI:59789"/>
        <dbReference type="ChEBI" id="CHEBI:131766"/>
        <dbReference type="EC" id="4.1.99.22"/>
    </reaction>
</comment>
<keyword evidence="9 12" id="KW-0501">Molybdenum cofactor biosynthesis</keyword>
<feature type="binding site" evidence="12">
    <location>
        <position position="220"/>
    </location>
    <ligand>
        <name>S-adenosyl-L-methionine</name>
        <dbReference type="ChEBI" id="CHEBI:59789"/>
    </ligand>
</feature>
<accession>A0A2Z5ZCY8</accession>
<dbReference type="GO" id="GO:0006777">
    <property type="term" value="P:Mo-molybdopterin cofactor biosynthetic process"/>
    <property type="evidence" value="ECO:0007669"/>
    <property type="project" value="UniProtKB-UniRule"/>
</dbReference>
<feature type="binding site" evidence="12">
    <location>
        <position position="283"/>
    </location>
    <ligand>
        <name>[4Fe-4S] cluster</name>
        <dbReference type="ChEBI" id="CHEBI:49883"/>
        <label>2</label>
        <note>4Fe-4S-substrate</note>
    </ligand>
</feature>
<dbReference type="SFLD" id="SFLDG01386">
    <property type="entry name" value="main_SPASM_domain-containing"/>
    <property type="match status" value="1"/>
</dbReference>
<comment type="caution">
    <text evidence="12">Lacks conserved residue(s) required for the propagation of feature annotation.</text>
</comment>
<dbReference type="PROSITE" id="PS51918">
    <property type="entry name" value="RADICAL_SAM"/>
    <property type="match status" value="1"/>
</dbReference>
<feature type="binding site" evidence="12">
    <location>
        <position position="300"/>
    </location>
    <ligand>
        <name>[4Fe-4S] cluster</name>
        <dbReference type="ChEBI" id="CHEBI:49883"/>
        <label>2</label>
        <note>4Fe-4S-substrate</note>
    </ligand>
</feature>
<dbReference type="InterPro" id="IPR013483">
    <property type="entry name" value="MoaA"/>
</dbReference>
<dbReference type="SFLD" id="SFLDG01067">
    <property type="entry name" value="SPASM/twitch_domain_containing"/>
    <property type="match status" value="1"/>
</dbReference>
<evidence type="ECO:0000256" key="11">
    <source>
        <dbReference type="ARBA" id="ARBA00048697"/>
    </source>
</evidence>
<evidence type="ECO:0000256" key="12">
    <source>
        <dbReference type="HAMAP-Rule" id="MF_01225"/>
    </source>
</evidence>
<dbReference type="EC" id="4.1.99.22" evidence="1 12"/>
<feature type="binding site" evidence="12">
    <location>
        <position position="46"/>
    </location>
    <ligand>
        <name>[4Fe-4S] cluster</name>
        <dbReference type="ChEBI" id="CHEBI:49883"/>
        <label>1</label>
        <note>4Fe-4S-S-AdoMet</note>
    </ligand>
</feature>
<name>A0A2Z5ZCY8_9PROT</name>
<dbReference type="NCBIfam" id="TIGR02666">
    <property type="entry name" value="moaA"/>
    <property type="match status" value="1"/>
</dbReference>
<comment type="similarity">
    <text evidence="12">Belongs to the radical SAM superfamily. MoaA family.</text>
</comment>
<dbReference type="SFLD" id="SFLDG01383">
    <property type="entry name" value="cyclic_pyranopterin_phosphate"/>
    <property type="match status" value="1"/>
</dbReference>
<dbReference type="EMBL" id="AP018515">
    <property type="protein sequence ID" value="BBC78534.1"/>
    <property type="molecule type" value="Genomic_DNA"/>
</dbReference>
<gene>
    <name evidence="12" type="primary">moaA</name>
    <name evidence="14" type="ORF">AcetOrient_orf00291</name>
</gene>
<feature type="domain" description="Radical SAM core" evidence="13">
    <location>
        <begin position="30"/>
        <end position="260"/>
    </location>
</feature>
<evidence type="ECO:0000256" key="9">
    <source>
        <dbReference type="ARBA" id="ARBA00023150"/>
    </source>
</evidence>
<comment type="cofactor">
    <cofactor evidence="12">
        <name>[4Fe-4S] cluster</name>
        <dbReference type="ChEBI" id="CHEBI:49883"/>
    </cofactor>
    <text evidence="12">Binds 2 [4Fe-4S] clusters. Binds 1 [4Fe-4S] cluster coordinated with 3 cysteines and an exchangeable S-adenosyl-L-methionine and 1 [4Fe-4S] cluster coordinated with 3 cysteines and the GTP-derived substrate.</text>
</comment>
<protein>
    <recommendedName>
        <fullName evidence="1 12">GTP 3',8-cyclase</fullName>
        <ecNumber evidence="1 12">4.1.99.22</ecNumber>
    </recommendedName>
    <alternativeName>
        <fullName evidence="12">Molybdenum cofactor biosynthesis protein A</fullName>
    </alternativeName>
</protein>
<keyword evidence="7 12" id="KW-0411">Iron-sulfur</keyword>
<evidence type="ECO:0000259" key="13">
    <source>
        <dbReference type="PROSITE" id="PS51918"/>
    </source>
</evidence>
<feature type="binding site" evidence="12">
    <location>
        <position position="126"/>
    </location>
    <ligand>
        <name>GTP</name>
        <dbReference type="ChEBI" id="CHEBI:37565"/>
    </ligand>
</feature>
<comment type="pathway">
    <text evidence="12">Cofactor biosynthesis; molybdopterin biosynthesis.</text>
</comment>
<dbReference type="GO" id="GO:0051539">
    <property type="term" value="F:4 iron, 4 sulfur cluster binding"/>
    <property type="evidence" value="ECO:0007669"/>
    <property type="project" value="UniProtKB-UniRule"/>
</dbReference>
<evidence type="ECO:0000256" key="10">
    <source>
        <dbReference type="ARBA" id="ARBA00023239"/>
    </source>
</evidence>
<dbReference type="Pfam" id="PF06463">
    <property type="entry name" value="Mob_synth_C"/>
    <property type="match status" value="1"/>
</dbReference>
<proteinExistence type="inferred from homology"/>
<dbReference type="SMART" id="SM00729">
    <property type="entry name" value="Elp3"/>
    <property type="match status" value="1"/>
</dbReference>
<dbReference type="GO" id="GO:0005525">
    <property type="term" value="F:GTP binding"/>
    <property type="evidence" value="ECO:0007669"/>
    <property type="project" value="UniProtKB-UniRule"/>
</dbReference>
<feature type="binding site" evidence="12">
    <location>
        <position position="39"/>
    </location>
    <ligand>
        <name>GTP</name>
        <dbReference type="ChEBI" id="CHEBI:37565"/>
    </ligand>
</feature>
<dbReference type="InterPro" id="IPR000385">
    <property type="entry name" value="MoaA_NifB_PqqE_Fe-S-bd_CS"/>
</dbReference>
<dbReference type="PANTHER" id="PTHR22960">
    <property type="entry name" value="MOLYBDOPTERIN COFACTOR SYNTHESIS PROTEIN A"/>
    <property type="match status" value="1"/>
</dbReference>
<feature type="binding site" evidence="12">
    <location>
        <position position="50"/>
    </location>
    <ligand>
        <name>[4Fe-4S] cluster</name>
        <dbReference type="ChEBI" id="CHEBI:49883"/>
        <label>1</label>
        <note>4Fe-4S-S-AdoMet</note>
    </ligand>
</feature>
<keyword evidence="2 12" id="KW-0004">4Fe-4S</keyword>
<evidence type="ECO:0000256" key="7">
    <source>
        <dbReference type="ARBA" id="ARBA00023014"/>
    </source>
</evidence>
<dbReference type="Gene3D" id="3.20.20.70">
    <property type="entry name" value="Aldolase class I"/>
    <property type="match status" value="1"/>
</dbReference>
<dbReference type="InterPro" id="IPR050105">
    <property type="entry name" value="MoCo_biosynth_MoaA/MoaC"/>
</dbReference>
<keyword evidence="10 12" id="KW-0456">Lyase</keyword>
<dbReference type="InterPro" id="IPR010505">
    <property type="entry name" value="MoaA_twitch"/>
</dbReference>
<evidence type="ECO:0000256" key="4">
    <source>
        <dbReference type="ARBA" id="ARBA00022723"/>
    </source>
</evidence>
<evidence type="ECO:0000313" key="14">
    <source>
        <dbReference type="EMBL" id="BBC78534.1"/>
    </source>
</evidence>
<dbReference type="SUPFAM" id="SSF102114">
    <property type="entry name" value="Radical SAM enzymes"/>
    <property type="match status" value="1"/>
</dbReference>
<feature type="binding site" evidence="12">
    <location>
        <begin position="288"/>
        <end position="290"/>
    </location>
    <ligand>
        <name>GTP</name>
        <dbReference type="ChEBI" id="CHEBI:37565"/>
    </ligand>
</feature>
<comment type="subunit">
    <text evidence="12">Monomer and homodimer.</text>
</comment>
<dbReference type="InterPro" id="IPR006638">
    <property type="entry name" value="Elp3/MiaA/NifB-like_rSAM"/>
</dbReference>
<comment type="function">
    <text evidence="12">Catalyzes the cyclization of GTP to (8S)-3',8-cyclo-7,8-dihydroguanosine 5'-triphosphate.</text>
</comment>
<keyword evidence="8 12" id="KW-0342">GTP-binding</keyword>
<feature type="binding site" evidence="12">
    <location>
        <position position="92"/>
    </location>
    <ligand>
        <name>S-adenosyl-L-methionine</name>
        <dbReference type="ChEBI" id="CHEBI:59789"/>
    </ligand>
</feature>
<dbReference type="CDD" id="cd21117">
    <property type="entry name" value="Twitch_MoaA"/>
    <property type="match status" value="1"/>
</dbReference>
<feature type="binding site" evidence="12">
    <location>
        <position position="52"/>
    </location>
    <ligand>
        <name>S-adenosyl-L-methionine</name>
        <dbReference type="ChEBI" id="CHEBI:59789"/>
    </ligand>
</feature>
<dbReference type="GO" id="GO:0046872">
    <property type="term" value="F:metal ion binding"/>
    <property type="evidence" value="ECO:0007669"/>
    <property type="project" value="UniProtKB-KW"/>
</dbReference>
<dbReference type="InterPro" id="IPR013785">
    <property type="entry name" value="Aldolase_TIM"/>
</dbReference>
<evidence type="ECO:0000256" key="3">
    <source>
        <dbReference type="ARBA" id="ARBA00022691"/>
    </source>
</evidence>
<dbReference type="InterPro" id="IPR058240">
    <property type="entry name" value="rSAM_sf"/>
</dbReference>
<dbReference type="AlphaFoldDB" id="A0A2Z5ZCY8"/>
<evidence type="ECO:0000256" key="2">
    <source>
        <dbReference type="ARBA" id="ARBA00022485"/>
    </source>
</evidence>